<evidence type="ECO:0000259" key="4">
    <source>
        <dbReference type="Pfam" id="PF17853"/>
    </source>
</evidence>
<evidence type="ECO:0000259" key="2">
    <source>
        <dbReference type="Pfam" id="PF13556"/>
    </source>
</evidence>
<dbReference type="EMBL" id="BAAANY010000047">
    <property type="protein sequence ID" value="GAA1721610.1"/>
    <property type="molecule type" value="Genomic_DNA"/>
</dbReference>
<dbReference type="InterPro" id="IPR042070">
    <property type="entry name" value="PucR_C-HTH_sf"/>
</dbReference>
<gene>
    <name evidence="5" type="ORF">GCM10009765_82240</name>
</gene>
<dbReference type="PANTHER" id="PTHR33744:SF1">
    <property type="entry name" value="DNA-BINDING TRANSCRIPTIONAL ACTIVATOR ADER"/>
    <property type="match status" value="1"/>
</dbReference>
<dbReference type="InterPro" id="IPR025751">
    <property type="entry name" value="RsbRD_N_dom"/>
</dbReference>
<dbReference type="Pfam" id="PF14361">
    <property type="entry name" value="RsbRD_N"/>
    <property type="match status" value="1"/>
</dbReference>
<comment type="similarity">
    <text evidence="1">Belongs to the CdaR family.</text>
</comment>
<dbReference type="Gene3D" id="1.10.10.2840">
    <property type="entry name" value="PucR C-terminal helix-turn-helix domain"/>
    <property type="match status" value="1"/>
</dbReference>
<sequence>MTGSAARTASFDQVSQLAGVLLRRVDELADQLLSDLPHDSHTANNSAGLPRQEVRRCCEDNLASLLRILGSGEPVGGHLFDTARQTGRLRAEQQVPLDTVLSTYRLGGRVLWEALVDLAKRDDGIDRDSLLDLASTVWAMIDSVSAEVAGAYRRAELELLRTDEQRRYALLDDLLANRGEDTVVARAAADALDLPVDATYVVVTAAASEDGRPSLRTPGDMLAIRGIRSLWQQRSETLTGLVVVPQPALTGLIMLLERIARGPVGLSPRVHGLVEVATGYRLALLALRTVRRGTTQVASLDDRLQEALLVESPELAARLVTCALGPLFALPQRESDMLIDTLRAWLDANCSASNTAERLYCHRNTVLNRLHRLEDLLVVPMYDPRGQVQLRLALAALELR</sequence>
<evidence type="ECO:0000256" key="1">
    <source>
        <dbReference type="ARBA" id="ARBA00006754"/>
    </source>
</evidence>
<proteinExistence type="inferred from homology"/>
<dbReference type="InterPro" id="IPR025736">
    <property type="entry name" value="PucR_C-HTH_dom"/>
</dbReference>
<dbReference type="Pfam" id="PF13556">
    <property type="entry name" value="HTH_30"/>
    <property type="match status" value="1"/>
</dbReference>
<dbReference type="Pfam" id="PF17853">
    <property type="entry name" value="GGDEF_2"/>
    <property type="match status" value="1"/>
</dbReference>
<accession>A0ABP4VF57</accession>
<evidence type="ECO:0000313" key="5">
    <source>
        <dbReference type="EMBL" id="GAA1721610.1"/>
    </source>
</evidence>
<comment type="caution">
    <text evidence="5">The sequence shown here is derived from an EMBL/GenBank/DDBJ whole genome shotgun (WGS) entry which is preliminary data.</text>
</comment>
<feature type="domain" description="PucR C-terminal helix-turn-helix" evidence="2">
    <location>
        <begin position="338"/>
        <end position="396"/>
    </location>
</feature>
<dbReference type="InterPro" id="IPR051448">
    <property type="entry name" value="CdaR-like_regulators"/>
</dbReference>
<evidence type="ECO:0000313" key="6">
    <source>
        <dbReference type="Proteomes" id="UP001500618"/>
    </source>
</evidence>
<protein>
    <submittedName>
        <fullName evidence="5">Helix-turn-helix domain-containing protein</fullName>
    </submittedName>
</protein>
<feature type="domain" description="RsbT co-antagonist protein RsbRD N-terminal" evidence="3">
    <location>
        <begin position="26"/>
        <end position="167"/>
    </location>
</feature>
<keyword evidence="6" id="KW-1185">Reference proteome</keyword>
<dbReference type="InterPro" id="IPR041522">
    <property type="entry name" value="CdaR_GGDEF"/>
</dbReference>
<evidence type="ECO:0000259" key="3">
    <source>
        <dbReference type="Pfam" id="PF14361"/>
    </source>
</evidence>
<organism evidence="5 6">
    <name type="scientific">Fodinicola feengrottensis</name>
    <dbReference type="NCBI Taxonomy" id="435914"/>
    <lineage>
        <taxon>Bacteria</taxon>
        <taxon>Bacillati</taxon>
        <taxon>Actinomycetota</taxon>
        <taxon>Actinomycetes</taxon>
        <taxon>Mycobacteriales</taxon>
        <taxon>Fodinicola</taxon>
    </lineage>
</organism>
<feature type="domain" description="CdaR GGDEF-like" evidence="4">
    <location>
        <begin position="181"/>
        <end position="289"/>
    </location>
</feature>
<dbReference type="Proteomes" id="UP001500618">
    <property type="component" value="Unassembled WGS sequence"/>
</dbReference>
<dbReference type="PANTHER" id="PTHR33744">
    <property type="entry name" value="CARBOHYDRATE DIACID REGULATOR"/>
    <property type="match status" value="1"/>
</dbReference>
<dbReference type="RefSeq" id="WP_344315405.1">
    <property type="nucleotide sequence ID" value="NZ_BAAANY010000047.1"/>
</dbReference>
<reference evidence="6" key="1">
    <citation type="journal article" date="2019" name="Int. J. Syst. Evol. Microbiol.">
        <title>The Global Catalogue of Microorganisms (GCM) 10K type strain sequencing project: providing services to taxonomists for standard genome sequencing and annotation.</title>
        <authorList>
            <consortium name="The Broad Institute Genomics Platform"/>
            <consortium name="The Broad Institute Genome Sequencing Center for Infectious Disease"/>
            <person name="Wu L."/>
            <person name="Ma J."/>
        </authorList>
    </citation>
    <scope>NUCLEOTIDE SEQUENCE [LARGE SCALE GENOMIC DNA]</scope>
    <source>
        <strain evidence="6">JCM 14718</strain>
    </source>
</reference>
<name>A0ABP4VF57_9ACTN</name>